<protein>
    <submittedName>
        <fullName evidence="5">Cyclodextrin-binding lipoprotein</fullName>
    </submittedName>
</protein>
<dbReference type="InterPro" id="IPR006059">
    <property type="entry name" value="SBP"/>
</dbReference>
<gene>
    <name evidence="5" type="ORF">FC91_GL002382</name>
</gene>
<dbReference type="EMBL" id="AZFW01000044">
    <property type="protein sequence ID" value="KRM27624.1"/>
    <property type="molecule type" value="Genomic_DNA"/>
</dbReference>
<keyword evidence="3 4" id="KW-0732">Signal</keyword>
<feature type="chain" id="PRO_5038510870" evidence="4">
    <location>
        <begin position="22"/>
        <end position="422"/>
    </location>
</feature>
<comment type="caution">
    <text evidence="5">The sequence shown here is derived from an EMBL/GenBank/DDBJ whole genome shotgun (WGS) entry which is preliminary data.</text>
</comment>
<name>A0A0R1XC07_9LACO</name>
<evidence type="ECO:0000256" key="4">
    <source>
        <dbReference type="SAM" id="SignalP"/>
    </source>
</evidence>
<proteinExistence type="inferred from homology"/>
<dbReference type="GO" id="GO:0055052">
    <property type="term" value="C:ATP-binding cassette (ABC) transporter complex, substrate-binding subunit-containing"/>
    <property type="evidence" value="ECO:0007669"/>
    <property type="project" value="TreeGrafter"/>
</dbReference>
<dbReference type="GO" id="GO:0015768">
    <property type="term" value="P:maltose transport"/>
    <property type="evidence" value="ECO:0007669"/>
    <property type="project" value="TreeGrafter"/>
</dbReference>
<evidence type="ECO:0000256" key="1">
    <source>
        <dbReference type="ARBA" id="ARBA00008520"/>
    </source>
</evidence>
<evidence type="ECO:0000256" key="2">
    <source>
        <dbReference type="ARBA" id="ARBA00022448"/>
    </source>
</evidence>
<evidence type="ECO:0000256" key="3">
    <source>
        <dbReference type="ARBA" id="ARBA00022729"/>
    </source>
</evidence>
<evidence type="ECO:0000313" key="6">
    <source>
        <dbReference type="Proteomes" id="UP000050949"/>
    </source>
</evidence>
<dbReference type="OrthoDB" id="9766758at2"/>
<feature type="signal peptide" evidence="4">
    <location>
        <begin position="1"/>
        <end position="21"/>
    </location>
</feature>
<dbReference type="PATRIC" id="fig|1122147.4.peg.2461"/>
<dbReference type="Gene3D" id="3.40.190.10">
    <property type="entry name" value="Periplasmic binding protein-like II"/>
    <property type="match status" value="2"/>
</dbReference>
<dbReference type="RefSeq" id="WP_027827888.1">
    <property type="nucleotide sequence ID" value="NZ_AUEH01000008.1"/>
</dbReference>
<dbReference type="GO" id="GO:1901982">
    <property type="term" value="F:maltose binding"/>
    <property type="evidence" value="ECO:0007669"/>
    <property type="project" value="TreeGrafter"/>
</dbReference>
<keyword evidence="5" id="KW-0449">Lipoprotein</keyword>
<organism evidence="5 6">
    <name type="scientific">Schleiferilactobacillus harbinensis DSM 16991</name>
    <dbReference type="NCBI Taxonomy" id="1122147"/>
    <lineage>
        <taxon>Bacteria</taxon>
        <taxon>Bacillati</taxon>
        <taxon>Bacillota</taxon>
        <taxon>Bacilli</taxon>
        <taxon>Lactobacillales</taxon>
        <taxon>Lactobacillaceae</taxon>
        <taxon>Schleiferilactobacillus</taxon>
    </lineage>
</organism>
<dbReference type="SUPFAM" id="SSF53850">
    <property type="entry name" value="Periplasmic binding protein-like II"/>
    <property type="match status" value="1"/>
</dbReference>
<comment type="similarity">
    <text evidence="1">Belongs to the bacterial solute-binding protein 1 family.</text>
</comment>
<dbReference type="eggNOG" id="COG2182">
    <property type="taxonomic scope" value="Bacteria"/>
</dbReference>
<sequence length="422" mass="45072">MKGFKFAALATTAAAAVLLLAGCGPQGSNSAGSSQDTGKTKQLVVWQDKNKAKGNTAAFKAFEKANNIKIKVVEKTYANQLEDLRLDGPAGTGPDVLAVPGDQIGTGVTEGLLKPLSVSSSLKSSFTPSAINTLTLKGKTYGLPYAVESTILFYNKDLVKPADLPKTMDEWYALSKKMTKNGNYGLLALWDQLYYAISVIQPYGGYVFGQDSKGNYKPTDIGLANAGAIKAVDYMGKFYKEGLFPKGIIGDKGTDTLDSLFTEGKAAAVISGPWNFEPYTKAKVNYGVVQLPMLANGKHMSSFIGVKSYSVSAYSKNAAMAEKLVKFLANEKNSKTRYEITQEIPAVKAVVDSTAVTKNEKATAVAEQSKYAKPTPNITETNQVWDPTNSALQVVANGKQNAQQAMTQAVSTIKSAIKAAKK</sequence>
<dbReference type="Proteomes" id="UP000050949">
    <property type="component" value="Unassembled WGS sequence"/>
</dbReference>
<keyword evidence="2" id="KW-0813">Transport</keyword>
<dbReference type="PROSITE" id="PS51257">
    <property type="entry name" value="PROKAR_LIPOPROTEIN"/>
    <property type="match status" value="1"/>
</dbReference>
<dbReference type="AlphaFoldDB" id="A0A0R1XC07"/>
<dbReference type="GO" id="GO:0042956">
    <property type="term" value="P:maltodextrin transmembrane transport"/>
    <property type="evidence" value="ECO:0007669"/>
    <property type="project" value="TreeGrafter"/>
</dbReference>
<dbReference type="PANTHER" id="PTHR30061">
    <property type="entry name" value="MALTOSE-BINDING PERIPLASMIC PROTEIN"/>
    <property type="match status" value="1"/>
</dbReference>
<evidence type="ECO:0000313" key="5">
    <source>
        <dbReference type="EMBL" id="KRM27624.1"/>
    </source>
</evidence>
<accession>A0A0R1XC07</accession>
<reference evidence="5 6" key="1">
    <citation type="journal article" date="2015" name="Genome Announc.">
        <title>Expanding the biotechnology potential of lactobacilli through comparative genomics of 213 strains and associated genera.</title>
        <authorList>
            <person name="Sun Z."/>
            <person name="Harris H.M."/>
            <person name="McCann A."/>
            <person name="Guo C."/>
            <person name="Argimon S."/>
            <person name="Zhang W."/>
            <person name="Yang X."/>
            <person name="Jeffery I.B."/>
            <person name="Cooney J.C."/>
            <person name="Kagawa T.F."/>
            <person name="Liu W."/>
            <person name="Song Y."/>
            <person name="Salvetti E."/>
            <person name="Wrobel A."/>
            <person name="Rasinkangas P."/>
            <person name="Parkhill J."/>
            <person name="Rea M.C."/>
            <person name="O'Sullivan O."/>
            <person name="Ritari J."/>
            <person name="Douillard F.P."/>
            <person name="Paul Ross R."/>
            <person name="Yang R."/>
            <person name="Briner A.E."/>
            <person name="Felis G.E."/>
            <person name="de Vos W.M."/>
            <person name="Barrangou R."/>
            <person name="Klaenhammer T.R."/>
            <person name="Caufield P.W."/>
            <person name="Cui Y."/>
            <person name="Zhang H."/>
            <person name="O'Toole P.W."/>
        </authorList>
    </citation>
    <scope>NUCLEOTIDE SEQUENCE [LARGE SCALE GENOMIC DNA]</scope>
    <source>
        <strain evidence="5 6">DSM 16991</strain>
    </source>
</reference>
<dbReference type="Pfam" id="PF13416">
    <property type="entry name" value="SBP_bac_8"/>
    <property type="match status" value="1"/>
</dbReference>
<dbReference type="PANTHER" id="PTHR30061:SF50">
    <property type="entry name" value="MALTOSE_MALTODEXTRIN-BINDING PERIPLASMIC PROTEIN"/>
    <property type="match status" value="1"/>
</dbReference>